<evidence type="ECO:0000313" key="17">
    <source>
        <dbReference type="EMBL" id="MBO2989949.1"/>
    </source>
</evidence>
<dbReference type="Pfam" id="PF08275">
    <property type="entry name" value="DNAG_N"/>
    <property type="match status" value="1"/>
</dbReference>
<dbReference type="AlphaFoldDB" id="A0A939QLL2"/>
<evidence type="ECO:0000256" key="3">
    <source>
        <dbReference type="ARBA" id="ARBA00022679"/>
    </source>
</evidence>
<keyword evidence="10 12" id="KW-0238">DNA-binding</keyword>
<dbReference type="SMART" id="SM00493">
    <property type="entry name" value="TOPRIM"/>
    <property type="match status" value="1"/>
</dbReference>
<evidence type="ECO:0000256" key="10">
    <source>
        <dbReference type="ARBA" id="ARBA00023125"/>
    </source>
</evidence>
<dbReference type="InterPro" id="IPR037068">
    <property type="entry name" value="DNA_primase_core_N_sf"/>
</dbReference>
<keyword evidence="18" id="KW-1185">Reference proteome</keyword>
<dbReference type="Gene3D" id="3.90.580.10">
    <property type="entry name" value="Zinc finger, CHC2-type domain"/>
    <property type="match status" value="1"/>
</dbReference>
<comment type="cofactor">
    <cofactor evidence="12 13 14">
        <name>Zn(2+)</name>
        <dbReference type="ChEBI" id="CHEBI:29105"/>
    </cofactor>
    <text evidence="12 13 14">Binds 1 zinc ion per monomer.</text>
</comment>
<dbReference type="Gene3D" id="3.40.1360.10">
    <property type="match status" value="1"/>
</dbReference>
<evidence type="ECO:0000256" key="11">
    <source>
        <dbReference type="ARBA" id="ARBA00023163"/>
    </source>
</evidence>
<dbReference type="InterPro" id="IPR034151">
    <property type="entry name" value="TOPRIM_DnaG_bac"/>
</dbReference>
<dbReference type="Pfam" id="PF01807">
    <property type="entry name" value="Zn_ribbon_DnaG"/>
    <property type="match status" value="1"/>
</dbReference>
<dbReference type="PIRSF" id="PIRSF002811">
    <property type="entry name" value="DnaG"/>
    <property type="match status" value="1"/>
</dbReference>
<comment type="catalytic activity">
    <reaction evidence="12">
        <text>ssDNA + n NTP = ssDNA/pppN(pN)n-1 hybrid + (n-1) diphosphate.</text>
        <dbReference type="EC" id="2.7.7.101"/>
    </reaction>
</comment>
<dbReference type="GO" id="GO:0000428">
    <property type="term" value="C:DNA-directed RNA polymerase complex"/>
    <property type="evidence" value="ECO:0007669"/>
    <property type="project" value="UniProtKB-KW"/>
</dbReference>
<dbReference type="NCBIfam" id="TIGR01391">
    <property type="entry name" value="dnaG"/>
    <property type="match status" value="1"/>
</dbReference>
<sequence>MAGRIRASDIEEVKRRTNLADLVGDYVALKNAGADSMKGLCPFHDERSPSFHVRPALGYYHCFGCGESGDAFTFLQRMDHLTFSETVERLAVRAGVVLTYEEGGTGRREEGPNRARLLAANQAAAAYYVEQLGTEEGGFAQRFLTDRGFDRDACATFGVGYAPRGWDGVTNALTGQGFTRDELLQAGIVSSGNRGVYDRFRGRVVWPIRDTSGQTLGFGARKLYDDDNGPKYLNTPETPVYHKARVLYGIDQAKRAIARGHRAVVVEGYTDVMACHLAGVDTAIATCGTAFGADHITMLRRMMGDDSAAEVIFTFDPDEAGQKAALRAFSEEKRFSGQTYIAVAPDGLDPSDLRLHRGDDALREVFSRKQPLFEFALRQAVGRFDLNAVAGRVAALREAAPIVANIKDPSMRPGYTRELARMIGVDMGEAQAAVRSAAQAGARPETGSSMPPADASAAPPAPRIGLSTLRNSPQTWLERDALQAMIQHRAGIGDELMAQAVTAQVTEPSLRVVRDGIAAALGADTGAPAEGWVDRVATNVPDQFRGLVRELAVAPIPSKDPKRLTAYSRDVVISLLERDLVTLKAELVARMQRIGDPADEGSRRIQQQLMALEMARRGLRDAEQ</sequence>
<dbReference type="PROSITE" id="PS50880">
    <property type="entry name" value="TOPRIM"/>
    <property type="match status" value="1"/>
</dbReference>
<dbReference type="GO" id="GO:0003677">
    <property type="term" value="F:DNA binding"/>
    <property type="evidence" value="ECO:0007669"/>
    <property type="project" value="UniProtKB-KW"/>
</dbReference>
<dbReference type="InterPro" id="IPR030846">
    <property type="entry name" value="DnaG_bac"/>
</dbReference>
<dbReference type="Pfam" id="PF10410">
    <property type="entry name" value="DnaB_bind"/>
    <property type="match status" value="1"/>
</dbReference>
<dbReference type="GO" id="GO:0005737">
    <property type="term" value="C:cytoplasm"/>
    <property type="evidence" value="ECO:0007669"/>
    <property type="project" value="TreeGrafter"/>
</dbReference>
<keyword evidence="7 12" id="KW-0863">Zinc-finger</keyword>
<keyword evidence="2 12" id="KW-0639">Primosome</keyword>
<protein>
    <recommendedName>
        <fullName evidence="12 13">DNA primase</fullName>
        <ecNumber evidence="12">2.7.7.101</ecNumber>
    </recommendedName>
</protein>
<comment type="domain">
    <text evidence="12">Contains an N-terminal zinc-binding domain, a central core domain that contains the primase activity, and a C-terminal DnaB-binding domain.</text>
</comment>
<keyword evidence="11 12" id="KW-0804">Transcription</keyword>
<evidence type="ECO:0000256" key="8">
    <source>
        <dbReference type="ARBA" id="ARBA00022833"/>
    </source>
</evidence>
<dbReference type="EMBL" id="JAGFBF010000005">
    <property type="protein sequence ID" value="MBO2989949.1"/>
    <property type="molecule type" value="Genomic_DNA"/>
</dbReference>
<dbReference type="SUPFAM" id="SSF56731">
    <property type="entry name" value="DNA primase core"/>
    <property type="match status" value="1"/>
</dbReference>
<keyword evidence="9" id="KW-0460">Magnesium</keyword>
<dbReference type="FunFam" id="3.90.980.10:FF:000001">
    <property type="entry name" value="DNA primase"/>
    <property type="match status" value="1"/>
</dbReference>
<dbReference type="GO" id="GO:0008270">
    <property type="term" value="F:zinc ion binding"/>
    <property type="evidence" value="ECO:0007669"/>
    <property type="project" value="UniProtKB-UniRule"/>
</dbReference>
<evidence type="ECO:0000256" key="6">
    <source>
        <dbReference type="ARBA" id="ARBA00022723"/>
    </source>
</evidence>
<comment type="similarity">
    <text evidence="12 13">Belongs to the DnaG primase family.</text>
</comment>
<dbReference type="InterPro" id="IPR006171">
    <property type="entry name" value="TOPRIM_dom"/>
</dbReference>
<dbReference type="CDD" id="cd03364">
    <property type="entry name" value="TOPRIM_DnaG_primases"/>
    <property type="match status" value="1"/>
</dbReference>
<dbReference type="PANTHER" id="PTHR30313">
    <property type="entry name" value="DNA PRIMASE"/>
    <property type="match status" value="1"/>
</dbReference>
<dbReference type="InterPro" id="IPR006295">
    <property type="entry name" value="DNA_primase_DnaG"/>
</dbReference>
<organism evidence="17 18">
    <name type="scientific">Leucobacter tardus</name>
    <dbReference type="NCBI Taxonomy" id="501483"/>
    <lineage>
        <taxon>Bacteria</taxon>
        <taxon>Bacillati</taxon>
        <taxon>Actinomycetota</taxon>
        <taxon>Actinomycetes</taxon>
        <taxon>Micrococcales</taxon>
        <taxon>Microbacteriaceae</taxon>
        <taxon>Leucobacter</taxon>
    </lineage>
</organism>
<dbReference type="EC" id="2.7.7.101" evidence="12"/>
<dbReference type="InterPro" id="IPR019475">
    <property type="entry name" value="DNA_primase_DnaB-bd"/>
</dbReference>
<evidence type="ECO:0000256" key="12">
    <source>
        <dbReference type="HAMAP-Rule" id="MF_00974"/>
    </source>
</evidence>
<feature type="compositionally biased region" description="Low complexity" evidence="15">
    <location>
        <begin position="435"/>
        <end position="458"/>
    </location>
</feature>
<dbReference type="InterPro" id="IPR050219">
    <property type="entry name" value="DnaG_primase"/>
</dbReference>
<evidence type="ECO:0000256" key="9">
    <source>
        <dbReference type="ARBA" id="ARBA00022842"/>
    </source>
</evidence>
<dbReference type="HAMAP" id="MF_00974">
    <property type="entry name" value="DNA_primase_DnaG"/>
    <property type="match status" value="1"/>
</dbReference>
<dbReference type="FunFam" id="3.90.580.10:FF:000001">
    <property type="entry name" value="DNA primase"/>
    <property type="match status" value="1"/>
</dbReference>
<feature type="region of interest" description="Disordered" evidence="15">
    <location>
        <begin position="435"/>
        <end position="461"/>
    </location>
</feature>
<keyword evidence="8 12" id="KW-0862">Zinc</keyword>
<dbReference type="RefSeq" id="WP_208238566.1">
    <property type="nucleotide sequence ID" value="NZ_BAAAQU010000002.1"/>
</dbReference>
<dbReference type="GO" id="GO:0006269">
    <property type="term" value="P:DNA replication, synthesis of primer"/>
    <property type="evidence" value="ECO:0007669"/>
    <property type="project" value="UniProtKB-UniRule"/>
</dbReference>
<comment type="subunit">
    <text evidence="12">Monomer. Interacts with DnaB.</text>
</comment>
<keyword evidence="3 12" id="KW-0808">Transferase</keyword>
<evidence type="ECO:0000256" key="14">
    <source>
        <dbReference type="PIRSR" id="PIRSR002811-1"/>
    </source>
</evidence>
<dbReference type="SMART" id="SM00400">
    <property type="entry name" value="ZnF_CHCC"/>
    <property type="match status" value="1"/>
</dbReference>
<reference evidence="17" key="1">
    <citation type="submission" date="2021-03" db="EMBL/GenBank/DDBJ databases">
        <title>Leucobacter chromiisoli sp. nov., isolated from chromium-containing soil of chemical plant.</title>
        <authorList>
            <person name="Xu Z."/>
        </authorList>
    </citation>
    <scope>NUCLEOTIDE SEQUENCE</scope>
    <source>
        <strain evidence="17">K 70/01</strain>
    </source>
</reference>
<keyword evidence="1 12" id="KW-0240">DNA-directed RNA polymerase</keyword>
<gene>
    <name evidence="12" type="primary">dnaG</name>
    <name evidence="17" type="ORF">J4H85_08085</name>
</gene>
<evidence type="ECO:0000259" key="16">
    <source>
        <dbReference type="PROSITE" id="PS50880"/>
    </source>
</evidence>
<evidence type="ECO:0000256" key="7">
    <source>
        <dbReference type="ARBA" id="ARBA00022771"/>
    </source>
</evidence>
<accession>A0A939QLL2</accession>
<keyword evidence="5 12" id="KW-0235">DNA replication</keyword>
<dbReference type="Pfam" id="PF13662">
    <property type="entry name" value="Toprim_4"/>
    <property type="match status" value="1"/>
</dbReference>
<dbReference type="InterPro" id="IPR013264">
    <property type="entry name" value="DNAG_N"/>
</dbReference>
<evidence type="ECO:0000256" key="2">
    <source>
        <dbReference type="ARBA" id="ARBA00022515"/>
    </source>
</evidence>
<evidence type="ECO:0000256" key="1">
    <source>
        <dbReference type="ARBA" id="ARBA00022478"/>
    </source>
</evidence>
<comment type="function">
    <text evidence="12 13">RNA polymerase that catalyzes the synthesis of short RNA molecules used as primers for DNA polymerase during DNA replication.</text>
</comment>
<evidence type="ECO:0000256" key="4">
    <source>
        <dbReference type="ARBA" id="ARBA00022695"/>
    </source>
</evidence>
<proteinExistence type="inferred from homology"/>
<dbReference type="SUPFAM" id="SSF57783">
    <property type="entry name" value="Zinc beta-ribbon"/>
    <property type="match status" value="1"/>
</dbReference>
<feature type="domain" description="Toprim" evidence="16">
    <location>
        <begin position="261"/>
        <end position="345"/>
    </location>
</feature>
<keyword evidence="6 12" id="KW-0479">Metal-binding</keyword>
<evidence type="ECO:0000256" key="5">
    <source>
        <dbReference type="ARBA" id="ARBA00022705"/>
    </source>
</evidence>
<evidence type="ECO:0000256" key="15">
    <source>
        <dbReference type="SAM" id="MobiDB-lite"/>
    </source>
</evidence>
<dbReference type="Proteomes" id="UP000668403">
    <property type="component" value="Unassembled WGS sequence"/>
</dbReference>
<feature type="zinc finger region" description="CHC2-type" evidence="12 14">
    <location>
        <begin position="41"/>
        <end position="65"/>
    </location>
</feature>
<dbReference type="GO" id="GO:0003899">
    <property type="term" value="F:DNA-directed RNA polymerase activity"/>
    <property type="evidence" value="ECO:0007669"/>
    <property type="project" value="UniProtKB-UniRule"/>
</dbReference>
<dbReference type="InterPro" id="IPR002694">
    <property type="entry name" value="Znf_CHC2"/>
</dbReference>
<name>A0A939QLL2_9MICO</name>
<evidence type="ECO:0000256" key="13">
    <source>
        <dbReference type="PIRNR" id="PIRNR002811"/>
    </source>
</evidence>
<evidence type="ECO:0000313" key="18">
    <source>
        <dbReference type="Proteomes" id="UP000668403"/>
    </source>
</evidence>
<dbReference type="Gene3D" id="3.90.980.10">
    <property type="entry name" value="DNA primase, catalytic core, N-terminal domain"/>
    <property type="match status" value="1"/>
</dbReference>
<dbReference type="InterPro" id="IPR036977">
    <property type="entry name" value="DNA_primase_Znf_CHC2"/>
</dbReference>
<dbReference type="GO" id="GO:1990077">
    <property type="term" value="C:primosome complex"/>
    <property type="evidence" value="ECO:0007669"/>
    <property type="project" value="UniProtKB-KW"/>
</dbReference>
<keyword evidence="4 12" id="KW-0548">Nucleotidyltransferase</keyword>
<comment type="caution">
    <text evidence="17">The sequence shown here is derived from an EMBL/GenBank/DDBJ whole genome shotgun (WGS) entry which is preliminary data.</text>
</comment>
<dbReference type="PANTHER" id="PTHR30313:SF2">
    <property type="entry name" value="DNA PRIMASE"/>
    <property type="match status" value="1"/>
</dbReference>